<dbReference type="EMBL" id="JBJHZZ010000001">
    <property type="protein sequence ID" value="MFL0245983.1"/>
    <property type="molecule type" value="Genomic_DNA"/>
</dbReference>
<name>A0ABW8T0C2_9CLOT</name>
<sequence>MRNILIIEEGRQASGEKLLDEIKKIIKCPIGGYDIHIKRDAENNKIREFNLVSLYSNEKGNIFFKTDDAAGTDKFNIEIFNTKGVEFLQESLNNGEVLIFNEIGYLESKAEKFTREVIKALNSEKVVIALLKKVNCDYINYIAARKDVSIFSVSEDNKIYAKEGIIKLLKEWKIPISHND</sequence>
<comment type="caution">
    <text evidence="1">The sequence shown here is derived from an EMBL/GenBank/DDBJ whole genome shotgun (WGS) entry which is preliminary data.</text>
</comment>
<dbReference type="Gene3D" id="3.40.50.300">
    <property type="entry name" value="P-loop containing nucleotide triphosphate hydrolases"/>
    <property type="match status" value="1"/>
</dbReference>
<evidence type="ECO:0000313" key="1">
    <source>
        <dbReference type="EMBL" id="MFL0245983.1"/>
    </source>
</evidence>
<evidence type="ECO:0000313" key="2">
    <source>
        <dbReference type="Proteomes" id="UP001623591"/>
    </source>
</evidence>
<dbReference type="InterPro" id="IPR027417">
    <property type="entry name" value="P-loop_NTPase"/>
</dbReference>
<protein>
    <submittedName>
        <fullName evidence="1">Nucleoside-triphosphatase</fullName>
    </submittedName>
</protein>
<dbReference type="Proteomes" id="UP001623591">
    <property type="component" value="Unassembled WGS sequence"/>
</dbReference>
<reference evidence="1 2" key="1">
    <citation type="submission" date="2024-11" db="EMBL/GenBank/DDBJ databases">
        <authorList>
            <person name="Heng Y.C."/>
            <person name="Lim A.C.H."/>
            <person name="Lee J.K.Y."/>
            <person name="Kittelmann S."/>
        </authorList>
    </citation>
    <scope>NUCLEOTIDE SEQUENCE [LARGE SCALE GENOMIC DNA]</scope>
    <source>
        <strain evidence="1 2">WILCCON 0185</strain>
    </source>
</reference>
<dbReference type="Pfam" id="PF03266">
    <property type="entry name" value="NTPase_1"/>
    <property type="match status" value="1"/>
</dbReference>
<accession>A0ABW8T0C2</accession>
<proteinExistence type="predicted"/>
<organism evidence="1 2">
    <name type="scientific">Candidatus Clostridium stratigraminis</name>
    <dbReference type="NCBI Taxonomy" id="3381661"/>
    <lineage>
        <taxon>Bacteria</taxon>
        <taxon>Bacillati</taxon>
        <taxon>Bacillota</taxon>
        <taxon>Clostridia</taxon>
        <taxon>Eubacteriales</taxon>
        <taxon>Clostridiaceae</taxon>
        <taxon>Clostridium</taxon>
    </lineage>
</organism>
<dbReference type="InterPro" id="IPR004948">
    <property type="entry name" value="Nuc-triphosphatase_THEP1"/>
</dbReference>
<gene>
    <name evidence="1" type="ORF">ACJDUG_03195</name>
</gene>
<dbReference type="RefSeq" id="WP_406768436.1">
    <property type="nucleotide sequence ID" value="NZ_JBJHZZ010000001.1"/>
</dbReference>
<keyword evidence="2" id="KW-1185">Reference proteome</keyword>